<accession>A0A024GQB5</accession>
<dbReference type="InParanoid" id="A0A024GQB5"/>
<evidence type="ECO:0000256" key="2">
    <source>
        <dbReference type="ARBA" id="ARBA00023145"/>
    </source>
</evidence>
<dbReference type="STRING" id="65357.A0A024GQB5"/>
<dbReference type="Proteomes" id="UP000053237">
    <property type="component" value="Unassembled WGS sequence"/>
</dbReference>
<dbReference type="EMBL" id="CAIX01000246">
    <property type="protein sequence ID" value="CCI48756.1"/>
    <property type="molecule type" value="Genomic_DNA"/>
</dbReference>
<gene>
    <name evidence="6" type="ORF">BN9_099550</name>
</gene>
<evidence type="ECO:0000313" key="6">
    <source>
        <dbReference type="EMBL" id="CCI48756.1"/>
    </source>
</evidence>
<dbReference type="GO" id="GO:0006508">
    <property type="term" value="P:proteolysis"/>
    <property type="evidence" value="ECO:0007669"/>
    <property type="project" value="InterPro"/>
</dbReference>
<evidence type="ECO:0000259" key="5">
    <source>
        <dbReference type="SMART" id="SM00645"/>
    </source>
</evidence>
<dbReference type="InterPro" id="IPR038765">
    <property type="entry name" value="Papain-like_cys_pep_sf"/>
</dbReference>
<dbReference type="Pfam" id="PF00112">
    <property type="entry name" value="Peptidase_C1"/>
    <property type="match status" value="1"/>
</dbReference>
<evidence type="ECO:0000256" key="3">
    <source>
        <dbReference type="SAM" id="Phobius"/>
    </source>
</evidence>
<keyword evidence="2" id="KW-0865">Zymogen</keyword>
<feature type="transmembrane region" description="Helical" evidence="3">
    <location>
        <begin position="403"/>
        <end position="424"/>
    </location>
</feature>
<dbReference type="PANTHER" id="PTHR12411">
    <property type="entry name" value="CYSTEINE PROTEASE FAMILY C1-RELATED"/>
    <property type="match status" value="1"/>
</dbReference>
<keyword evidence="4" id="KW-0732">Signal</keyword>
<comment type="similarity">
    <text evidence="1">Belongs to the peptidase C1 family.</text>
</comment>
<keyword evidence="3" id="KW-1133">Transmembrane helix</keyword>
<name>A0A024GQB5_9STRA</name>
<dbReference type="FunFam" id="3.90.70.10:FF:000117">
    <property type="entry name" value="Probable papain cysteine protease"/>
    <property type="match status" value="1"/>
</dbReference>
<dbReference type="Gene3D" id="3.90.70.10">
    <property type="entry name" value="Cysteine proteinases"/>
    <property type="match status" value="1"/>
</dbReference>
<keyword evidence="7" id="KW-1185">Reference proteome</keyword>
<protein>
    <recommendedName>
        <fullName evidence="5">Peptidase C1A papain C-terminal domain-containing protein</fullName>
    </recommendedName>
</protein>
<dbReference type="InterPro" id="IPR000668">
    <property type="entry name" value="Peptidase_C1A_C"/>
</dbReference>
<organism evidence="6 7">
    <name type="scientific">Albugo candida</name>
    <dbReference type="NCBI Taxonomy" id="65357"/>
    <lineage>
        <taxon>Eukaryota</taxon>
        <taxon>Sar</taxon>
        <taxon>Stramenopiles</taxon>
        <taxon>Oomycota</taxon>
        <taxon>Peronosporomycetes</taxon>
        <taxon>Albuginales</taxon>
        <taxon>Albuginaceae</taxon>
        <taxon>Albugo</taxon>
    </lineage>
</organism>
<feature type="domain" description="Peptidase C1A papain C-terminal" evidence="5">
    <location>
        <begin position="61"/>
        <end position="302"/>
    </location>
</feature>
<dbReference type="AlphaFoldDB" id="A0A024GQB5"/>
<dbReference type="OrthoDB" id="190265at2759"/>
<keyword evidence="3" id="KW-0812">Transmembrane</keyword>
<proteinExistence type="inferred from homology"/>
<keyword evidence="3" id="KW-0472">Membrane</keyword>
<dbReference type="SUPFAM" id="SSF54001">
    <property type="entry name" value="Cysteine proteinases"/>
    <property type="match status" value="1"/>
</dbReference>
<evidence type="ECO:0000256" key="4">
    <source>
        <dbReference type="SAM" id="SignalP"/>
    </source>
</evidence>
<comment type="caution">
    <text evidence="6">The sequence shown here is derived from an EMBL/GenBank/DDBJ whole genome shotgun (WGS) entry which is preliminary data.</text>
</comment>
<evidence type="ECO:0000313" key="7">
    <source>
        <dbReference type="Proteomes" id="UP000053237"/>
    </source>
</evidence>
<feature type="signal peptide" evidence="4">
    <location>
        <begin position="1"/>
        <end position="28"/>
    </location>
</feature>
<evidence type="ECO:0000256" key="1">
    <source>
        <dbReference type="ARBA" id="ARBA00008455"/>
    </source>
</evidence>
<dbReference type="SMART" id="SM00645">
    <property type="entry name" value="Pept_C1"/>
    <property type="match status" value="1"/>
</dbReference>
<feature type="chain" id="PRO_5018705655" description="Peptidase C1A papain C-terminal domain-containing protein" evidence="4">
    <location>
        <begin position="29"/>
        <end position="436"/>
    </location>
</feature>
<dbReference type="GO" id="GO:0008234">
    <property type="term" value="F:cysteine-type peptidase activity"/>
    <property type="evidence" value="ECO:0007669"/>
    <property type="project" value="InterPro"/>
</dbReference>
<dbReference type="InterPro" id="IPR013128">
    <property type="entry name" value="Peptidase_C1A"/>
</dbReference>
<reference evidence="6 7" key="1">
    <citation type="submission" date="2012-05" db="EMBL/GenBank/DDBJ databases">
        <title>Recombination and specialization in a pathogen metapopulation.</title>
        <authorList>
            <person name="Gardiner A."/>
            <person name="Kemen E."/>
            <person name="Schultz-Larsen T."/>
            <person name="MacLean D."/>
            <person name="Van Oosterhout C."/>
            <person name="Jones J.D.G."/>
        </authorList>
    </citation>
    <scope>NUCLEOTIDE SEQUENCE [LARGE SCALE GENOMIC DNA]</scope>
    <source>
        <strain evidence="6 7">Ac Nc2</strain>
    </source>
</reference>
<sequence length="436" mass="49255">MSLARQRCLRHVLCVVLLLPQLFLNGVAKKVCTRTFKDRLHPRDRPVQPLTPEQKKELDTFPRHFDWCELGMCAPSWNQHNPRYCGSCYVHGSLSSAQDRIKIMNFLKYGKARPDVMLGRQSFLNCAPGHGLSEGCNGGEPKDVFEFMHHYGLPDETCMPYSATDHTKYKNTNGTCPPSGYCVNCMEACFPVTRVVRYRAKRFGHLQGEHAMIKELQNGPITCGIACNEAFSWNYSAGIMNDTTGFMELDHDVEIVGWGEENGVKYWHIRNSWGTFWGMNGFFKIVRGTNNLGIESDCHYVIPDITEEEVVFEEHPIYGGSHYGIRPILSKEAQKHPIANTSDITSGHEQLVQQENADDEVYEDSDTETYMGKILGMQQNLALHGEATSVGIGSFRLPGAVSWFSTRAVLVCGMLGMIAGYILIKTNFRRSYTRIR</sequence>